<keyword evidence="3" id="KW-1185">Reference proteome</keyword>
<comment type="caution">
    <text evidence="2">The sequence shown here is derived from an EMBL/GenBank/DDBJ whole genome shotgun (WGS) entry which is preliminary data.</text>
</comment>
<evidence type="ECO:0000313" key="2">
    <source>
        <dbReference type="EMBL" id="RZF46605.1"/>
    </source>
</evidence>
<proteinExistence type="predicted"/>
<evidence type="ECO:0000313" key="3">
    <source>
        <dbReference type="Proteomes" id="UP000291343"/>
    </source>
</evidence>
<name>A0A482XKJ8_LAOST</name>
<organism evidence="2 3">
    <name type="scientific">Laodelphax striatellus</name>
    <name type="common">Small brown planthopper</name>
    <name type="synonym">Delphax striatella</name>
    <dbReference type="NCBI Taxonomy" id="195883"/>
    <lineage>
        <taxon>Eukaryota</taxon>
        <taxon>Metazoa</taxon>
        <taxon>Ecdysozoa</taxon>
        <taxon>Arthropoda</taxon>
        <taxon>Hexapoda</taxon>
        <taxon>Insecta</taxon>
        <taxon>Pterygota</taxon>
        <taxon>Neoptera</taxon>
        <taxon>Paraneoptera</taxon>
        <taxon>Hemiptera</taxon>
        <taxon>Auchenorrhyncha</taxon>
        <taxon>Fulgoroidea</taxon>
        <taxon>Delphacidae</taxon>
        <taxon>Criomorphinae</taxon>
        <taxon>Laodelphax</taxon>
    </lineage>
</organism>
<feature type="compositionally biased region" description="Polar residues" evidence="1">
    <location>
        <begin position="39"/>
        <end position="53"/>
    </location>
</feature>
<sequence length="60" mass="6751">MTIIGSSSRFVAGRNAMQTIYWRAVKNAKGEEQPKLVKTNKTFSYPGKSQETSTKSEPKR</sequence>
<gene>
    <name evidence="2" type="ORF">LSTR_LSTR002937</name>
</gene>
<dbReference type="EMBL" id="QKKF02005868">
    <property type="protein sequence ID" value="RZF46605.1"/>
    <property type="molecule type" value="Genomic_DNA"/>
</dbReference>
<dbReference type="AlphaFoldDB" id="A0A482XKJ8"/>
<protein>
    <submittedName>
        <fullName evidence="2">Uncharacterized protein</fullName>
    </submittedName>
</protein>
<dbReference type="OrthoDB" id="7693982at2759"/>
<dbReference type="Proteomes" id="UP000291343">
    <property type="component" value="Unassembled WGS sequence"/>
</dbReference>
<evidence type="ECO:0000256" key="1">
    <source>
        <dbReference type="SAM" id="MobiDB-lite"/>
    </source>
</evidence>
<accession>A0A482XKJ8</accession>
<reference evidence="2 3" key="1">
    <citation type="journal article" date="2017" name="Gigascience">
        <title>Genome sequence of the small brown planthopper, Laodelphax striatellus.</title>
        <authorList>
            <person name="Zhu J."/>
            <person name="Jiang F."/>
            <person name="Wang X."/>
            <person name="Yang P."/>
            <person name="Bao Y."/>
            <person name="Zhao W."/>
            <person name="Wang W."/>
            <person name="Lu H."/>
            <person name="Wang Q."/>
            <person name="Cui N."/>
            <person name="Li J."/>
            <person name="Chen X."/>
            <person name="Luo L."/>
            <person name="Yu J."/>
            <person name="Kang L."/>
            <person name="Cui F."/>
        </authorList>
    </citation>
    <scope>NUCLEOTIDE SEQUENCE [LARGE SCALE GENOMIC DNA]</scope>
    <source>
        <strain evidence="2">Lst14</strain>
    </source>
</reference>
<dbReference type="InParanoid" id="A0A482XKJ8"/>
<feature type="region of interest" description="Disordered" evidence="1">
    <location>
        <begin position="29"/>
        <end position="60"/>
    </location>
</feature>